<evidence type="ECO:0000256" key="1">
    <source>
        <dbReference type="SAM" id="MobiDB-lite"/>
    </source>
</evidence>
<feature type="region of interest" description="Disordered" evidence="1">
    <location>
        <begin position="340"/>
        <end position="409"/>
    </location>
</feature>
<dbReference type="EMBL" id="JBFCZG010000006">
    <property type="protein sequence ID" value="KAL3420993.1"/>
    <property type="molecule type" value="Genomic_DNA"/>
</dbReference>
<feature type="region of interest" description="Disordered" evidence="1">
    <location>
        <begin position="232"/>
        <end position="278"/>
    </location>
</feature>
<sequence>MLTLYRPRSRGSQEEEREDQEEEQEREVILPARRPYLTKTNGKLVMARNKRPKQFPTALDFLGEAIGLSTTRIIRRRSKSQGDKEDTRVMNPVYYPVSGRQQQQQVVYMPEVNHQLQQPGYQPVQPSQQRIPFAAQPQQCPNMSQQHSYPHQHPPYPAQHVVYLPQAQFYPNQAPTQWNYPPSQPHQHPQSVMPGAQVQPGSYPAHVQVPAEVRKATEQELDLLRRIDADYQKYTVTDDRPEIHQSMPSEPDPEPEPEPLPEPDPDPEPEPELEPIPEAQPDSVLDMVPASAQGLASVQAPPILPQVGTIIQTPLTFTVVKHLCASCGRVRSRKYHHLYPIRPGETPIPAFCRKCQRDPSSTSSDDSSKARKKKKGKKKKRGKHRKKKSRSPSVEETSHILPTLTPAPAPAEVLAPALVPKPEPLPKPEPVPQGQYRTIKIKEIRRRPSADYIVLEDSGSEEEFYERGRSRRPRYTDESRAPPRQLSPLANHRTRSTSRFFEQDRPTILRGTHIENKNSPVVRRDMNVQYNKPDLDTTIHQSHIRHCNEKKVLKLVARAAHKNLRNEGAGSEYLQHLL</sequence>
<feature type="region of interest" description="Disordered" evidence="1">
    <location>
        <begin position="459"/>
        <end position="499"/>
    </location>
</feature>
<reference evidence="2 3" key="1">
    <citation type="submission" date="2024-06" db="EMBL/GenBank/DDBJ databases">
        <title>Complete genome of Phlyctema vagabunda strain 19-DSS-EL-015.</title>
        <authorList>
            <person name="Fiorenzani C."/>
        </authorList>
    </citation>
    <scope>NUCLEOTIDE SEQUENCE [LARGE SCALE GENOMIC DNA]</scope>
    <source>
        <strain evidence="2 3">19-DSS-EL-015</strain>
    </source>
</reference>
<feature type="region of interest" description="Disordered" evidence="1">
    <location>
        <begin position="173"/>
        <end position="201"/>
    </location>
</feature>
<evidence type="ECO:0000313" key="2">
    <source>
        <dbReference type="EMBL" id="KAL3420993.1"/>
    </source>
</evidence>
<keyword evidence="3" id="KW-1185">Reference proteome</keyword>
<name>A0ABR4PCF4_9HELO</name>
<comment type="caution">
    <text evidence="2">The sequence shown here is derived from an EMBL/GenBank/DDBJ whole genome shotgun (WGS) entry which is preliminary data.</text>
</comment>
<feature type="compositionally biased region" description="Basic residues" evidence="1">
    <location>
        <begin position="370"/>
        <end position="390"/>
    </location>
</feature>
<feature type="compositionally biased region" description="Acidic residues" evidence="1">
    <location>
        <begin position="251"/>
        <end position="275"/>
    </location>
</feature>
<organism evidence="2 3">
    <name type="scientific">Phlyctema vagabunda</name>
    <dbReference type="NCBI Taxonomy" id="108571"/>
    <lineage>
        <taxon>Eukaryota</taxon>
        <taxon>Fungi</taxon>
        <taxon>Dikarya</taxon>
        <taxon>Ascomycota</taxon>
        <taxon>Pezizomycotina</taxon>
        <taxon>Leotiomycetes</taxon>
        <taxon>Helotiales</taxon>
        <taxon>Dermateaceae</taxon>
        <taxon>Phlyctema</taxon>
    </lineage>
</organism>
<accession>A0ABR4PCF4</accession>
<proteinExistence type="predicted"/>
<feature type="region of interest" description="Disordered" evidence="1">
    <location>
        <begin position="1"/>
        <end position="35"/>
    </location>
</feature>
<dbReference type="Proteomes" id="UP001629113">
    <property type="component" value="Unassembled WGS sequence"/>
</dbReference>
<feature type="compositionally biased region" description="Basic and acidic residues" evidence="1">
    <location>
        <begin position="232"/>
        <end position="243"/>
    </location>
</feature>
<gene>
    <name evidence="2" type="ORF">PVAG01_07438</name>
</gene>
<feature type="compositionally biased region" description="Acidic residues" evidence="1">
    <location>
        <begin position="15"/>
        <end position="25"/>
    </location>
</feature>
<protein>
    <submittedName>
        <fullName evidence="2">Uncharacterized protein</fullName>
    </submittedName>
</protein>
<evidence type="ECO:0000313" key="3">
    <source>
        <dbReference type="Proteomes" id="UP001629113"/>
    </source>
</evidence>